<keyword evidence="2" id="KW-1185">Reference proteome</keyword>
<organism evidence="1 2">
    <name type="scientific">Elysia crispata</name>
    <name type="common">lettuce slug</name>
    <dbReference type="NCBI Taxonomy" id="231223"/>
    <lineage>
        <taxon>Eukaryota</taxon>
        <taxon>Metazoa</taxon>
        <taxon>Spiralia</taxon>
        <taxon>Lophotrochozoa</taxon>
        <taxon>Mollusca</taxon>
        <taxon>Gastropoda</taxon>
        <taxon>Heterobranchia</taxon>
        <taxon>Euthyneura</taxon>
        <taxon>Panpulmonata</taxon>
        <taxon>Sacoglossa</taxon>
        <taxon>Placobranchoidea</taxon>
        <taxon>Plakobranchidae</taxon>
        <taxon>Elysia</taxon>
    </lineage>
</organism>
<proteinExistence type="predicted"/>
<dbReference type="EMBL" id="JAWDGP010004944">
    <property type="protein sequence ID" value="KAK3760797.1"/>
    <property type="molecule type" value="Genomic_DNA"/>
</dbReference>
<gene>
    <name evidence="1" type="ORF">RRG08_064915</name>
</gene>
<dbReference type="Proteomes" id="UP001283361">
    <property type="component" value="Unassembled WGS sequence"/>
</dbReference>
<sequence>MDSGCGDSFRVYRCIHNIRFSDRLLNPTLVTRSGKEGVFPTPDLCERFHFTMSRRGLRLTRRKKRVNSPDKTFVLKSP</sequence>
<evidence type="ECO:0000313" key="1">
    <source>
        <dbReference type="EMBL" id="KAK3760797.1"/>
    </source>
</evidence>
<accession>A0AAE0Z2Q5</accession>
<comment type="caution">
    <text evidence="1">The sequence shown here is derived from an EMBL/GenBank/DDBJ whole genome shotgun (WGS) entry which is preliminary data.</text>
</comment>
<name>A0AAE0Z2Q5_9GAST</name>
<protein>
    <submittedName>
        <fullName evidence="1">Uncharacterized protein</fullName>
    </submittedName>
</protein>
<reference evidence="1" key="1">
    <citation type="journal article" date="2023" name="G3 (Bethesda)">
        <title>A reference genome for the long-term kleptoplast-retaining sea slug Elysia crispata morphotype clarki.</title>
        <authorList>
            <person name="Eastman K.E."/>
            <person name="Pendleton A.L."/>
            <person name="Shaikh M.A."/>
            <person name="Suttiyut T."/>
            <person name="Ogas R."/>
            <person name="Tomko P."/>
            <person name="Gavelis G."/>
            <person name="Widhalm J.R."/>
            <person name="Wisecaver J.H."/>
        </authorList>
    </citation>
    <scope>NUCLEOTIDE SEQUENCE</scope>
    <source>
        <strain evidence="1">ECLA1</strain>
    </source>
</reference>
<dbReference type="AlphaFoldDB" id="A0AAE0Z2Q5"/>
<evidence type="ECO:0000313" key="2">
    <source>
        <dbReference type="Proteomes" id="UP001283361"/>
    </source>
</evidence>